<keyword evidence="1" id="KW-0812">Transmembrane</keyword>
<feature type="transmembrane region" description="Helical" evidence="1">
    <location>
        <begin position="54"/>
        <end position="75"/>
    </location>
</feature>
<accession>A0A6J6I2U2</accession>
<evidence type="ECO:0000313" key="2">
    <source>
        <dbReference type="EMBL" id="CAB4618933.1"/>
    </source>
</evidence>
<dbReference type="AlphaFoldDB" id="A0A6J6I2U2"/>
<organism evidence="2">
    <name type="scientific">freshwater metagenome</name>
    <dbReference type="NCBI Taxonomy" id="449393"/>
    <lineage>
        <taxon>unclassified sequences</taxon>
        <taxon>metagenomes</taxon>
        <taxon>ecological metagenomes</taxon>
    </lineage>
</organism>
<name>A0A6J6I2U2_9ZZZZ</name>
<feature type="transmembrane region" description="Helical" evidence="1">
    <location>
        <begin position="12"/>
        <end position="34"/>
    </location>
</feature>
<dbReference type="EMBL" id="CAEZUP010000083">
    <property type="protein sequence ID" value="CAB4618933.1"/>
    <property type="molecule type" value="Genomic_DNA"/>
</dbReference>
<gene>
    <name evidence="2" type="ORF">UFOPK1835_01612</name>
</gene>
<sequence length="147" mass="15874">MSGSLETFVVVAQVLASVGMFGVIWTIQVVHYPLMKQIPESAFKAYEAEHTARITFIVGPLMAVEGLCVLALLAWPPDGIAWWLPWVGAIAEAVAIGTTAFISAPLHGRLGAHRDPVLLDRLVATNWIRTAAWTARAIVAVAIFQSL</sequence>
<proteinExistence type="predicted"/>
<feature type="transmembrane region" description="Helical" evidence="1">
    <location>
        <begin position="81"/>
        <end position="104"/>
    </location>
</feature>
<keyword evidence="1" id="KW-0472">Membrane</keyword>
<reference evidence="2" key="1">
    <citation type="submission" date="2020-05" db="EMBL/GenBank/DDBJ databases">
        <authorList>
            <person name="Chiriac C."/>
            <person name="Salcher M."/>
            <person name="Ghai R."/>
            <person name="Kavagutti S V."/>
        </authorList>
    </citation>
    <scope>NUCLEOTIDE SEQUENCE</scope>
</reference>
<evidence type="ECO:0000256" key="1">
    <source>
        <dbReference type="SAM" id="Phobius"/>
    </source>
</evidence>
<protein>
    <submittedName>
        <fullName evidence="2">Unannotated protein</fullName>
    </submittedName>
</protein>
<keyword evidence="1" id="KW-1133">Transmembrane helix</keyword>